<keyword evidence="1" id="KW-0378">Hydrolase</keyword>
<name>A0A150XB89_9BACT</name>
<gene>
    <name evidence="3" type="ORF">AWW68_08915</name>
</gene>
<dbReference type="STRING" id="333140.AWW68_08915"/>
<keyword evidence="4" id="KW-1185">Reference proteome</keyword>
<dbReference type="Gene3D" id="3.40.50.1820">
    <property type="entry name" value="alpha/beta hydrolase"/>
    <property type="match status" value="1"/>
</dbReference>
<dbReference type="EMBL" id="LRPC01000012">
    <property type="protein sequence ID" value="KYG75940.1"/>
    <property type="molecule type" value="Genomic_DNA"/>
</dbReference>
<accession>A0A150XB89</accession>
<evidence type="ECO:0000313" key="3">
    <source>
        <dbReference type="EMBL" id="KYG75940.1"/>
    </source>
</evidence>
<dbReference type="PANTHER" id="PTHR43265">
    <property type="entry name" value="ESTERASE ESTD"/>
    <property type="match status" value="1"/>
</dbReference>
<dbReference type="SUPFAM" id="SSF53474">
    <property type="entry name" value="alpha/beta-Hydrolases"/>
    <property type="match status" value="1"/>
</dbReference>
<dbReference type="Pfam" id="PF02129">
    <property type="entry name" value="Peptidase_S15"/>
    <property type="match status" value="1"/>
</dbReference>
<dbReference type="GO" id="GO:0004252">
    <property type="term" value="F:serine-type endopeptidase activity"/>
    <property type="evidence" value="ECO:0007669"/>
    <property type="project" value="InterPro"/>
</dbReference>
<dbReference type="AlphaFoldDB" id="A0A150XB89"/>
<reference evidence="3 4" key="1">
    <citation type="submission" date="2016-01" db="EMBL/GenBank/DDBJ databases">
        <title>Genome sequencing of Roseivirga spongicola UST030701-084.</title>
        <authorList>
            <person name="Selvaratnam C."/>
            <person name="Thevarajoo S."/>
            <person name="Goh K.M."/>
            <person name="Ee R."/>
            <person name="Chan K.-G."/>
            <person name="Chong C.S."/>
        </authorList>
    </citation>
    <scope>NUCLEOTIDE SEQUENCE [LARGE SCALE GENOMIC DNA]</scope>
    <source>
        <strain evidence="3 4">UST030701-084</strain>
    </source>
</reference>
<dbReference type="InterPro" id="IPR053145">
    <property type="entry name" value="AB_hydrolase_Est10"/>
</dbReference>
<dbReference type="PANTHER" id="PTHR43265:SF1">
    <property type="entry name" value="ESTERASE ESTD"/>
    <property type="match status" value="1"/>
</dbReference>
<dbReference type="GO" id="GO:0006508">
    <property type="term" value="P:proteolysis"/>
    <property type="evidence" value="ECO:0007669"/>
    <property type="project" value="InterPro"/>
</dbReference>
<evidence type="ECO:0000259" key="2">
    <source>
        <dbReference type="Pfam" id="PF02129"/>
    </source>
</evidence>
<dbReference type="GO" id="GO:0052689">
    <property type="term" value="F:carboxylic ester hydrolase activity"/>
    <property type="evidence" value="ECO:0007669"/>
    <property type="project" value="TreeGrafter"/>
</dbReference>
<dbReference type="InterPro" id="IPR002471">
    <property type="entry name" value="Pept_S9_AS"/>
</dbReference>
<dbReference type="PROSITE" id="PS00708">
    <property type="entry name" value="PRO_ENDOPEP_SER"/>
    <property type="match status" value="1"/>
</dbReference>
<organism evidence="3 4">
    <name type="scientific">Roseivirga spongicola</name>
    <dbReference type="NCBI Taxonomy" id="333140"/>
    <lineage>
        <taxon>Bacteria</taxon>
        <taxon>Pseudomonadati</taxon>
        <taxon>Bacteroidota</taxon>
        <taxon>Cytophagia</taxon>
        <taxon>Cytophagales</taxon>
        <taxon>Roseivirgaceae</taxon>
        <taxon>Roseivirga</taxon>
    </lineage>
</organism>
<feature type="domain" description="Xaa-Pro dipeptidyl-peptidase-like" evidence="2">
    <location>
        <begin position="135"/>
        <end position="380"/>
    </location>
</feature>
<evidence type="ECO:0000256" key="1">
    <source>
        <dbReference type="ARBA" id="ARBA00022801"/>
    </source>
</evidence>
<comment type="caution">
    <text evidence="3">The sequence shown here is derived from an EMBL/GenBank/DDBJ whole genome shotgun (WGS) entry which is preliminary data.</text>
</comment>
<protein>
    <recommendedName>
        <fullName evidence="2">Xaa-Pro dipeptidyl-peptidase-like domain-containing protein</fullName>
    </recommendedName>
</protein>
<evidence type="ECO:0000313" key="4">
    <source>
        <dbReference type="Proteomes" id="UP000075606"/>
    </source>
</evidence>
<dbReference type="Proteomes" id="UP000075606">
    <property type="component" value="Unassembled WGS sequence"/>
</dbReference>
<dbReference type="InterPro" id="IPR029058">
    <property type="entry name" value="AB_hydrolase_fold"/>
</dbReference>
<sequence>MSAQEITGDWKGVLKAGETEIGFIFTIQESESGLEGSMAIPARNLRNMKAGKTTFANGELLIDGSNNGWQYKATYNPSNQTFEGHFKEGVNMLPLNLSKGALLPEVKKKRPQEPKLPLPYLAEKVKFENKKAKIKLAGTLTLPKVSKPSPAVILISGSGPQNRDEEIFGHRPFMVLADYLTRNGIAVLRYDDRGVNESEGNYAEATTADFATDVSAAVEFLKSRNDIDKSNIGLVGHSEGGIIAPIVAVEHPEDIAFIVSLAGTGVSGYETNRLQGLHQVRNLVPNLDQYNDFIKGALDIASKEGDLESIREELSEYYLASTFFNQSVPPDADKAAILKSLVEQRTTVWARYFYNYNPADMFSKVKCPVLALFGEKDTQVFPEPNKSGLEKALENGKTESYEVLLLEGKNHLFQDAETGEMNEYNSIEETMSPQVLNLVSKWIQGQIK</sequence>
<proteinExistence type="predicted"/>
<dbReference type="InterPro" id="IPR000383">
    <property type="entry name" value="Xaa-Pro-like_dom"/>
</dbReference>